<dbReference type="STRING" id="349521.HCH_01799"/>
<proteinExistence type="predicted"/>
<keyword evidence="1" id="KW-0472">Membrane</keyword>
<accession>Q2SL33</accession>
<reference evidence="2 3" key="1">
    <citation type="journal article" date="2005" name="Nucleic Acids Res.">
        <title>Genomic blueprint of Hahella chejuensis, a marine microbe producing an algicidal agent.</title>
        <authorList>
            <person name="Jeong H."/>
            <person name="Yim J.H."/>
            <person name="Lee C."/>
            <person name="Choi S.-H."/>
            <person name="Park Y.K."/>
            <person name="Yoon S.H."/>
            <person name="Hur C.-G."/>
            <person name="Kang H.-Y."/>
            <person name="Kim D."/>
            <person name="Lee H.H."/>
            <person name="Park K.H."/>
            <person name="Park S.-H."/>
            <person name="Park H.-S."/>
            <person name="Lee H.K."/>
            <person name="Oh T.K."/>
            <person name="Kim J.F."/>
        </authorList>
    </citation>
    <scope>NUCLEOTIDE SEQUENCE [LARGE SCALE GENOMIC DNA]</scope>
    <source>
        <strain evidence="2 3">KCTC 2396</strain>
    </source>
</reference>
<name>Q2SL33_HAHCH</name>
<organism evidence="2 3">
    <name type="scientific">Hahella chejuensis (strain KCTC 2396)</name>
    <dbReference type="NCBI Taxonomy" id="349521"/>
    <lineage>
        <taxon>Bacteria</taxon>
        <taxon>Pseudomonadati</taxon>
        <taxon>Pseudomonadota</taxon>
        <taxon>Gammaproteobacteria</taxon>
        <taxon>Oceanospirillales</taxon>
        <taxon>Hahellaceae</taxon>
        <taxon>Hahella</taxon>
    </lineage>
</organism>
<evidence type="ECO:0000313" key="2">
    <source>
        <dbReference type="EMBL" id="ABC28641.1"/>
    </source>
</evidence>
<dbReference type="Pfam" id="PF16137">
    <property type="entry name" value="DUF4845"/>
    <property type="match status" value="1"/>
</dbReference>
<dbReference type="EMBL" id="CP000155">
    <property type="protein sequence ID" value="ABC28641.1"/>
    <property type="molecule type" value="Genomic_DNA"/>
</dbReference>
<evidence type="ECO:0008006" key="4">
    <source>
        <dbReference type="Google" id="ProtNLM"/>
    </source>
</evidence>
<dbReference type="OrthoDB" id="6078083at2"/>
<gene>
    <name evidence="2" type="ordered locus">HCH_01799</name>
</gene>
<evidence type="ECO:0000313" key="3">
    <source>
        <dbReference type="Proteomes" id="UP000000238"/>
    </source>
</evidence>
<protein>
    <recommendedName>
        <fullName evidence="4">DUF4845 domain-containing protein</fullName>
    </recommendedName>
</protein>
<dbReference type="InterPro" id="IPR032314">
    <property type="entry name" value="DUF4845"/>
</dbReference>
<dbReference type="eggNOG" id="COG4969">
    <property type="taxonomic scope" value="Bacteria"/>
</dbReference>
<dbReference type="AlphaFoldDB" id="Q2SL33"/>
<keyword evidence="1" id="KW-0812">Transmembrane</keyword>
<dbReference type="KEGG" id="hch:HCH_01799"/>
<sequence>MRKNQRGASILVMLIWVVVGISAITLGIKLVPIYIDDFAVKSSLEGLNREADLASLSNAEILSRLDKHFMVNNVRNFDKKNIKITRENTKMRIDINYEQRTNIIKNIDAAVSFQHQLEANNQ</sequence>
<dbReference type="Proteomes" id="UP000000238">
    <property type="component" value="Chromosome"/>
</dbReference>
<dbReference type="HOGENOM" id="CLU_149778_1_1_6"/>
<evidence type="ECO:0000256" key="1">
    <source>
        <dbReference type="SAM" id="Phobius"/>
    </source>
</evidence>
<keyword evidence="3" id="KW-1185">Reference proteome</keyword>
<dbReference type="RefSeq" id="WP_011395713.1">
    <property type="nucleotide sequence ID" value="NC_007645.1"/>
</dbReference>
<feature type="transmembrane region" description="Helical" evidence="1">
    <location>
        <begin position="12"/>
        <end position="35"/>
    </location>
</feature>
<keyword evidence="1" id="KW-1133">Transmembrane helix</keyword>